<gene>
    <name evidence="5" type="primary">LOC107781722</name>
</gene>
<dbReference type="OrthoDB" id="437338at2759"/>
<dbReference type="InterPro" id="IPR043128">
    <property type="entry name" value="Rev_trsase/Diguanyl_cyclase"/>
</dbReference>
<keyword evidence="3" id="KW-0540">Nuclease</keyword>
<dbReference type="GO" id="GO:0004519">
    <property type="term" value="F:endonuclease activity"/>
    <property type="evidence" value="ECO:0007669"/>
    <property type="project" value="UniProtKB-KW"/>
</dbReference>
<evidence type="ECO:0000313" key="5">
    <source>
        <dbReference type="RefSeq" id="XP_016457949.1"/>
    </source>
</evidence>
<evidence type="ECO:0000256" key="4">
    <source>
        <dbReference type="ARBA" id="ARBA00022759"/>
    </source>
</evidence>
<dbReference type="GO" id="GO:0016779">
    <property type="term" value="F:nucleotidyltransferase activity"/>
    <property type="evidence" value="ECO:0007669"/>
    <property type="project" value="UniProtKB-KW"/>
</dbReference>
<evidence type="ECO:0000256" key="1">
    <source>
        <dbReference type="ARBA" id="ARBA00022679"/>
    </source>
</evidence>
<dbReference type="Gene3D" id="2.40.70.10">
    <property type="entry name" value="Acid Proteases"/>
    <property type="match status" value="1"/>
</dbReference>
<dbReference type="RefSeq" id="XP_016457949.1">
    <property type="nucleotide sequence ID" value="XM_016602463.1"/>
</dbReference>
<dbReference type="Gene3D" id="3.30.70.270">
    <property type="match status" value="1"/>
</dbReference>
<evidence type="ECO:0008006" key="6">
    <source>
        <dbReference type="Google" id="ProtNLM"/>
    </source>
</evidence>
<evidence type="ECO:0000256" key="2">
    <source>
        <dbReference type="ARBA" id="ARBA00022695"/>
    </source>
</evidence>
<dbReference type="AlphaFoldDB" id="A0A1S3Z0G7"/>
<dbReference type="SUPFAM" id="SSF56672">
    <property type="entry name" value="DNA/RNA polymerases"/>
    <property type="match status" value="1"/>
</dbReference>
<organism evidence="5">
    <name type="scientific">Nicotiana tabacum</name>
    <name type="common">Common tobacco</name>
    <dbReference type="NCBI Taxonomy" id="4097"/>
    <lineage>
        <taxon>Eukaryota</taxon>
        <taxon>Viridiplantae</taxon>
        <taxon>Streptophyta</taxon>
        <taxon>Embryophyta</taxon>
        <taxon>Tracheophyta</taxon>
        <taxon>Spermatophyta</taxon>
        <taxon>Magnoliopsida</taxon>
        <taxon>eudicotyledons</taxon>
        <taxon>Gunneridae</taxon>
        <taxon>Pentapetalae</taxon>
        <taxon>asterids</taxon>
        <taxon>lamiids</taxon>
        <taxon>Solanales</taxon>
        <taxon>Solanaceae</taxon>
        <taxon>Nicotianoideae</taxon>
        <taxon>Nicotianeae</taxon>
        <taxon>Nicotiana</taxon>
    </lineage>
</organism>
<protein>
    <recommendedName>
        <fullName evidence="6">Reverse transcriptase</fullName>
    </recommendedName>
</protein>
<dbReference type="SMR" id="A0A1S3Z0G7"/>
<keyword evidence="1" id="KW-0808">Transferase</keyword>
<keyword evidence="4" id="KW-0378">Hydrolase</keyword>
<keyword evidence="2" id="KW-0548">Nucleotidyltransferase</keyword>
<accession>A0A1S3Z0G7</accession>
<dbReference type="STRING" id="4097.A0A1S3Z0G7"/>
<dbReference type="PaxDb" id="4097-A0A1S3Z0G7"/>
<dbReference type="KEGG" id="nta:107781722"/>
<sequence length="454" mass="52257">MVTFWGYETRADLLLLDMINFEVILGMDWLSLHHDILHCHTKTVTLATPELPRLEWKGSSSIASRQVISFLKAQHMVEKGCLAYMAFVQDTVVEIPILDSVPVAREFSDVFPTDLQGMPLDLDFYFAIDLAPGTQTISIPPYYMALMELRELNEHVVSGKGMKVDPRKINVVQSWPRPTTTTETRSFLGLLGYYRQFVDGFSSITAQLTRLTQKGVQFRLSDDHEASYQKLKTALTTTLRNYLYGVSSEVYTNNRSLQHLLKHKDLNLRQNMWLVLLKDYDITILYHSGKTNMVTDALSRKAESMGSLVFYLAEEKLFALDIYSLAKRLVRLDISKPSHIVLWLSLLCLRRLRLFDPNKARFYGTDLVKDALDKIKLIQGRLCIAQSRKKSYVNQKTWDLSFMVGDKYHADMSYVFDYSTSQMDEGLSYEEEPVAIVDRQVHKLRSKEISTVKI</sequence>
<proteinExistence type="predicted"/>
<dbReference type="Pfam" id="PF08284">
    <property type="entry name" value="RVP_2"/>
    <property type="match status" value="1"/>
</dbReference>
<dbReference type="InterPro" id="IPR021109">
    <property type="entry name" value="Peptidase_aspartic_dom_sf"/>
</dbReference>
<reference evidence="5" key="1">
    <citation type="submission" date="2025-08" db="UniProtKB">
        <authorList>
            <consortium name="RefSeq"/>
        </authorList>
    </citation>
    <scope>IDENTIFICATION</scope>
</reference>
<keyword evidence="4" id="KW-0255">Endonuclease</keyword>
<dbReference type="FunFam" id="3.30.70.270:FF:000020">
    <property type="entry name" value="Transposon Tf2-6 polyprotein-like Protein"/>
    <property type="match status" value="1"/>
</dbReference>
<dbReference type="PANTHER" id="PTHR37984">
    <property type="entry name" value="PROTEIN CBG26694"/>
    <property type="match status" value="1"/>
</dbReference>
<dbReference type="InterPro" id="IPR050951">
    <property type="entry name" value="Retrovirus_Pol_polyprotein"/>
</dbReference>
<dbReference type="InterPro" id="IPR043502">
    <property type="entry name" value="DNA/RNA_pol_sf"/>
</dbReference>
<name>A0A1S3Z0G7_TOBAC</name>
<evidence type="ECO:0000256" key="3">
    <source>
        <dbReference type="ARBA" id="ARBA00022722"/>
    </source>
</evidence>
<dbReference type="PANTHER" id="PTHR37984:SF5">
    <property type="entry name" value="PROTEIN NYNRIN-LIKE"/>
    <property type="match status" value="1"/>
</dbReference>